<feature type="domain" description="Glycoside hydrolase family 5" evidence="4">
    <location>
        <begin position="55"/>
        <end position="321"/>
    </location>
</feature>
<evidence type="ECO:0000256" key="1">
    <source>
        <dbReference type="ARBA" id="ARBA00022801"/>
    </source>
</evidence>
<name>I2GH14_9BACT</name>
<dbReference type="PANTHER" id="PTHR34142">
    <property type="entry name" value="ENDO-BETA-1,4-GLUCANASE A"/>
    <property type="match status" value="1"/>
</dbReference>
<evidence type="ECO:0000256" key="3">
    <source>
        <dbReference type="RuleBase" id="RU361153"/>
    </source>
</evidence>
<evidence type="ECO:0000313" key="6">
    <source>
        <dbReference type="Proteomes" id="UP000009309"/>
    </source>
</evidence>
<dbReference type="EMBL" id="CAIT01000006">
    <property type="protein sequence ID" value="CCH53189.1"/>
    <property type="molecule type" value="Genomic_DNA"/>
</dbReference>
<evidence type="ECO:0000313" key="5">
    <source>
        <dbReference type="EMBL" id="CCH53189.1"/>
    </source>
</evidence>
<dbReference type="Gene3D" id="3.20.20.80">
    <property type="entry name" value="Glycosidases"/>
    <property type="match status" value="1"/>
</dbReference>
<evidence type="ECO:0000256" key="2">
    <source>
        <dbReference type="ARBA" id="ARBA00023295"/>
    </source>
</evidence>
<comment type="caution">
    <text evidence="5">The sequence shown here is derived from an EMBL/GenBank/DDBJ whole genome shotgun (WGS) entry which is preliminary data.</text>
</comment>
<evidence type="ECO:0000259" key="4">
    <source>
        <dbReference type="Pfam" id="PF00150"/>
    </source>
</evidence>
<dbReference type="RefSeq" id="WP_009281773.1">
    <property type="nucleotide sequence ID" value="NZ_CAIT01000006.1"/>
</dbReference>
<dbReference type="eggNOG" id="COG2730">
    <property type="taxonomic scope" value="Bacteria"/>
</dbReference>
<dbReference type="GO" id="GO:0009251">
    <property type="term" value="P:glucan catabolic process"/>
    <property type="evidence" value="ECO:0007669"/>
    <property type="project" value="TreeGrafter"/>
</dbReference>
<keyword evidence="2 3" id="KW-0326">Glycosidase</keyword>
<dbReference type="PANTHER" id="PTHR34142:SF1">
    <property type="entry name" value="GLYCOSIDE HYDROLASE FAMILY 5 DOMAIN-CONTAINING PROTEIN"/>
    <property type="match status" value="1"/>
</dbReference>
<dbReference type="AlphaFoldDB" id="I2GH14"/>
<dbReference type="SUPFAM" id="SSF51445">
    <property type="entry name" value="(Trans)glycosidases"/>
    <property type="match status" value="1"/>
</dbReference>
<dbReference type="Pfam" id="PF00150">
    <property type="entry name" value="Cellulase"/>
    <property type="match status" value="1"/>
</dbReference>
<accession>I2GH14</accession>
<reference evidence="5 6" key="1">
    <citation type="journal article" date="2012" name="J. Bacteriol.">
        <title>Genome Sequence of the Filamentous Bacterium Fibrisoma limi BUZ 3T.</title>
        <authorList>
            <person name="Filippini M."/>
            <person name="Qi W."/>
            <person name="Jaenicke S."/>
            <person name="Goesmann A."/>
            <person name="Smits T.H."/>
            <person name="Bagheri H.C."/>
        </authorList>
    </citation>
    <scope>NUCLEOTIDE SEQUENCE [LARGE SCALE GENOMIC DNA]</scope>
    <source>
        <strain evidence="6">BUZ 3T</strain>
    </source>
</reference>
<organism evidence="5 6">
    <name type="scientific">Fibrisoma limi BUZ 3</name>
    <dbReference type="NCBI Taxonomy" id="1185876"/>
    <lineage>
        <taxon>Bacteria</taxon>
        <taxon>Pseudomonadati</taxon>
        <taxon>Bacteroidota</taxon>
        <taxon>Cytophagia</taxon>
        <taxon>Cytophagales</taxon>
        <taxon>Spirosomataceae</taxon>
        <taxon>Fibrisoma</taxon>
    </lineage>
</organism>
<dbReference type="InterPro" id="IPR001547">
    <property type="entry name" value="Glyco_hydro_5"/>
</dbReference>
<proteinExistence type="inferred from homology"/>
<keyword evidence="1 3" id="KW-0378">Hydrolase</keyword>
<keyword evidence="6" id="KW-1185">Reference proteome</keyword>
<dbReference type="EC" id="3.2.1.4" evidence="5"/>
<comment type="similarity">
    <text evidence="3">Belongs to the glycosyl hydrolase 5 (cellulase A) family.</text>
</comment>
<sequence length="353" mass="40609">MAHPIQLLSAKRTTGPAIKFMPLKLFILLFVAFQALAQTTHRLSQLRVQGNKFVTADGKTLVFRGLNASDPDKLDKSGHWDKSYFEEMKRWGATLVRFPVHPPAWRRRGQQQYLELLDKGVAWAGELGMYVVIDWHSIGNLKNEMYQSPIYETTQKETFEFWRTMSDHYKDNPTVAFFELFNEPTVMGGKLGTCSWAEWKKLMEETITIIRANGSKTIPLVAGFNWAYDLKDVAQNPIQAEGIAYVSHPYPMKRDKPWEAKWTADWGFVAQKYPLVLTEIGFSAADEKGAHVPVISDESYGDAITRYCDTHGISYIVWVFDPQWAPMMFTDWNYTPTRQGQFFKNVMQQAAKH</sequence>
<dbReference type="InterPro" id="IPR017853">
    <property type="entry name" value="GH"/>
</dbReference>
<dbReference type="Proteomes" id="UP000009309">
    <property type="component" value="Unassembled WGS sequence"/>
</dbReference>
<gene>
    <name evidence="5" type="primary">celA</name>
    <name evidence="5" type="ORF">BN8_02265</name>
</gene>
<dbReference type="STRING" id="1185876.BN8_02265"/>
<protein>
    <submittedName>
        <fullName evidence="5">Glycoside hydrolase family 5</fullName>
        <ecNumber evidence="5">3.2.1.4</ecNumber>
    </submittedName>
</protein>
<dbReference type="GO" id="GO:0008810">
    <property type="term" value="F:cellulase activity"/>
    <property type="evidence" value="ECO:0007669"/>
    <property type="project" value="UniProtKB-EC"/>
</dbReference>